<dbReference type="Gene3D" id="3.30.200.20">
    <property type="entry name" value="Phosphorylase Kinase, domain 1"/>
    <property type="match status" value="1"/>
</dbReference>
<dbReference type="InterPro" id="IPR008271">
    <property type="entry name" value="Ser/Thr_kinase_AS"/>
</dbReference>
<dbReference type="Pfam" id="PF07676">
    <property type="entry name" value="PD40"/>
    <property type="match status" value="3"/>
</dbReference>
<reference evidence="8 9" key="1">
    <citation type="submission" date="2023-11" db="EMBL/GenBank/DDBJ databases">
        <title>Actinomadura monticuli sp. nov., isolated from volcanic ash.</title>
        <authorList>
            <person name="Lee S.D."/>
            <person name="Yang H."/>
            <person name="Kim I.S."/>
        </authorList>
    </citation>
    <scope>NUCLEOTIDE SEQUENCE [LARGE SCALE GENOMIC DNA]</scope>
    <source>
        <strain evidence="8 9">DSM 45346</strain>
    </source>
</reference>
<feature type="binding site" evidence="5">
    <location>
        <position position="51"/>
    </location>
    <ligand>
        <name>ATP</name>
        <dbReference type="ChEBI" id="CHEBI:30616"/>
    </ligand>
</feature>
<dbReference type="EMBL" id="JAXCEH010000028">
    <property type="protein sequence ID" value="MFA1558196.1"/>
    <property type="molecule type" value="Genomic_DNA"/>
</dbReference>
<name>A0ABV4R6F7_9ACTN</name>
<dbReference type="SUPFAM" id="SSF56112">
    <property type="entry name" value="Protein kinase-like (PK-like)"/>
    <property type="match status" value="1"/>
</dbReference>
<dbReference type="InterPro" id="IPR017441">
    <property type="entry name" value="Protein_kinase_ATP_BS"/>
</dbReference>
<dbReference type="PROSITE" id="PS50011">
    <property type="entry name" value="PROTEIN_KINASE_DOM"/>
    <property type="match status" value="1"/>
</dbReference>
<dbReference type="InterPro" id="IPR011009">
    <property type="entry name" value="Kinase-like_dom_sf"/>
</dbReference>
<evidence type="ECO:0000259" key="7">
    <source>
        <dbReference type="PROSITE" id="PS50011"/>
    </source>
</evidence>
<feature type="compositionally biased region" description="Low complexity" evidence="6">
    <location>
        <begin position="351"/>
        <end position="361"/>
    </location>
</feature>
<dbReference type="CDD" id="cd14014">
    <property type="entry name" value="STKc_PknB_like"/>
    <property type="match status" value="1"/>
</dbReference>
<dbReference type="Pfam" id="PF00069">
    <property type="entry name" value="Pkinase"/>
    <property type="match status" value="1"/>
</dbReference>
<sequence>MDGPRAPSLRELRPDDPTRIGRYRIEAKVGEGGMGAVYLGRDEAGRPVAVKVVRAELAGDRTFLARFHDEAANAQRVASFCTAQVLEHGEDLGLAYMVTEYIDGPSLLEHVGAKGALSPGMLHGVAVGVAAALVAIHSAGLVHRDLKPSNVLLSISGPRVIDFGIARALDVASSHTRTGQVVGTPGWIAPEQITTQQVTPAVDVFAWGCLVAYAASGRNPFGQGSFQLLAARAVHAEPELGDLPPSLSALVRAALSKDPAARPDARDLLLSLVGGAGEAAVTTELGEAWTSPPAAGNPGVTSYDTPAPAPAPAPPVPQQPVPQQPVPQQPVPQQPVPQQPSTQPPVPQQPLPQQRLQQQPVAAPPVPEPRTQPVYERRTDPPTEREYAVPPPVLPRTSRRSEWPSRRTTLIASSVAGVLVAAAVAGGVYYLTRPSGSAENTGATPGAFPTGQMLVRVDTESGWPKSCHADIGLFTPGNGDVQTLASGSSCDILPERSPDRRLIAFTRTGGGKSEAWVMNADGSDPSKVTDIAGGRVTWSPDGKRLAYMGRQGGTKQIFAITLQDHKVTQLTTDASAKDDPMWSSKGLVFWSKRDGGVEQIYTLDPARPGGDWKRLTNDRVRSVDPEWSPDGSRIAFTRGTSEVSSIWTMSADGSAAGPVTSGGGHDQDPAWSADGRWICYVRGPVAAPVIRAVRADGTEDRVLTPKNRVLGHPNW</sequence>
<accession>A0ABV4R6F7</accession>
<dbReference type="InterPro" id="IPR011042">
    <property type="entry name" value="6-blade_b-propeller_TolB-like"/>
</dbReference>
<dbReference type="Proteomes" id="UP001569904">
    <property type="component" value="Unassembled WGS sequence"/>
</dbReference>
<evidence type="ECO:0000256" key="5">
    <source>
        <dbReference type="PROSITE-ProRule" id="PRU10141"/>
    </source>
</evidence>
<feature type="compositionally biased region" description="Pro residues" evidence="6">
    <location>
        <begin position="307"/>
        <end position="350"/>
    </location>
</feature>
<evidence type="ECO:0000256" key="4">
    <source>
        <dbReference type="ARBA" id="ARBA00022840"/>
    </source>
</evidence>
<keyword evidence="4 5" id="KW-0067">ATP-binding</keyword>
<evidence type="ECO:0000313" key="8">
    <source>
        <dbReference type="EMBL" id="MFA1558196.1"/>
    </source>
</evidence>
<comment type="caution">
    <text evidence="8">The sequence shown here is derived from an EMBL/GenBank/DDBJ whole genome shotgun (WGS) entry which is preliminary data.</text>
</comment>
<protein>
    <submittedName>
        <fullName evidence="8">Protein kinase</fullName>
    </submittedName>
</protein>
<evidence type="ECO:0000256" key="2">
    <source>
        <dbReference type="ARBA" id="ARBA00022741"/>
    </source>
</evidence>
<evidence type="ECO:0000313" key="9">
    <source>
        <dbReference type="Proteomes" id="UP001569904"/>
    </source>
</evidence>
<evidence type="ECO:0000256" key="6">
    <source>
        <dbReference type="SAM" id="MobiDB-lite"/>
    </source>
</evidence>
<proteinExistence type="predicted"/>
<dbReference type="InterPro" id="IPR011659">
    <property type="entry name" value="WD40"/>
</dbReference>
<evidence type="ECO:0000256" key="3">
    <source>
        <dbReference type="ARBA" id="ARBA00022777"/>
    </source>
</evidence>
<gene>
    <name evidence="8" type="ORF">SM436_31300</name>
</gene>
<dbReference type="PANTHER" id="PTHR43289">
    <property type="entry name" value="MITOGEN-ACTIVATED PROTEIN KINASE KINASE KINASE 20-RELATED"/>
    <property type="match status" value="1"/>
</dbReference>
<keyword evidence="2 5" id="KW-0547">Nucleotide-binding</keyword>
<keyword evidence="9" id="KW-1185">Reference proteome</keyword>
<dbReference type="SMART" id="SM00220">
    <property type="entry name" value="S_TKc"/>
    <property type="match status" value="1"/>
</dbReference>
<feature type="region of interest" description="Disordered" evidence="6">
    <location>
        <begin position="287"/>
        <end position="402"/>
    </location>
</feature>
<dbReference type="Gene3D" id="1.10.510.10">
    <property type="entry name" value="Transferase(Phosphotransferase) domain 1"/>
    <property type="match status" value="1"/>
</dbReference>
<dbReference type="GO" id="GO:0016301">
    <property type="term" value="F:kinase activity"/>
    <property type="evidence" value="ECO:0007669"/>
    <property type="project" value="UniProtKB-KW"/>
</dbReference>
<evidence type="ECO:0000256" key="1">
    <source>
        <dbReference type="ARBA" id="ARBA00022679"/>
    </source>
</evidence>
<dbReference type="SUPFAM" id="SSF69304">
    <property type="entry name" value="Tricorn protease N-terminal domain"/>
    <property type="match status" value="1"/>
</dbReference>
<dbReference type="InterPro" id="IPR000719">
    <property type="entry name" value="Prot_kinase_dom"/>
</dbReference>
<keyword evidence="3 8" id="KW-0418">Kinase</keyword>
<keyword evidence="1" id="KW-0808">Transferase</keyword>
<feature type="domain" description="Protein kinase" evidence="7">
    <location>
        <begin position="23"/>
        <end position="281"/>
    </location>
</feature>
<dbReference type="Gene3D" id="2.120.10.30">
    <property type="entry name" value="TolB, C-terminal domain"/>
    <property type="match status" value="2"/>
</dbReference>
<dbReference type="PROSITE" id="PS00108">
    <property type="entry name" value="PROTEIN_KINASE_ST"/>
    <property type="match status" value="1"/>
</dbReference>
<dbReference type="PROSITE" id="PS00107">
    <property type="entry name" value="PROTEIN_KINASE_ATP"/>
    <property type="match status" value="1"/>
</dbReference>
<feature type="compositionally biased region" description="Basic and acidic residues" evidence="6">
    <location>
        <begin position="375"/>
        <end position="387"/>
    </location>
</feature>
<dbReference type="PANTHER" id="PTHR43289:SF34">
    <property type="entry name" value="SERINE_THREONINE-PROTEIN KINASE YBDM-RELATED"/>
    <property type="match status" value="1"/>
</dbReference>
<dbReference type="RefSeq" id="WP_371945119.1">
    <property type="nucleotide sequence ID" value="NZ_JAXCEH010000028.1"/>
</dbReference>
<organism evidence="8 9">
    <name type="scientific">Actinomadura chokoriensis</name>
    <dbReference type="NCBI Taxonomy" id="454156"/>
    <lineage>
        <taxon>Bacteria</taxon>
        <taxon>Bacillati</taxon>
        <taxon>Actinomycetota</taxon>
        <taxon>Actinomycetes</taxon>
        <taxon>Streptosporangiales</taxon>
        <taxon>Thermomonosporaceae</taxon>
        <taxon>Actinomadura</taxon>
    </lineage>
</organism>